<protein>
    <submittedName>
        <fullName evidence="2">Extracellular solute-binding protein</fullName>
    </submittedName>
</protein>
<keyword evidence="3" id="KW-1185">Reference proteome</keyword>
<dbReference type="PANTHER" id="PTHR30006:SF2">
    <property type="entry name" value="ABC TRANSPORTER SUBSTRATE-BINDING PROTEIN"/>
    <property type="match status" value="1"/>
</dbReference>
<reference evidence="3" key="1">
    <citation type="journal article" date="2019" name="Int. J. Syst. Evol. Microbiol.">
        <title>The Global Catalogue of Microorganisms (GCM) 10K type strain sequencing project: providing services to taxonomists for standard genome sequencing and annotation.</title>
        <authorList>
            <consortium name="The Broad Institute Genomics Platform"/>
            <consortium name="The Broad Institute Genome Sequencing Center for Infectious Disease"/>
            <person name="Wu L."/>
            <person name="Ma J."/>
        </authorList>
    </citation>
    <scope>NUCLEOTIDE SEQUENCE [LARGE SCALE GENOMIC DNA]</scope>
    <source>
        <strain evidence="3">CCUG 58760</strain>
    </source>
</reference>
<accession>A0ABW0GBU5</accession>
<sequence length="346" mass="37298">MHDLTRRDVLRGGAALASAATVGLSISRPAAAAPANLVDLKALYEAAKKEGEITYYASDNPTVSQRVVAAFNAKYPGIKVQIMRLASGPMAKRYATEAQAGNVVADVLQLADPVLIEDAYAKGWITDIDTLPEHAAWPAAFKSPHNAYIGLFPQTITFNTTLAKADDFANGWPDLLKPNLKGQIIIPDVRNSPGLMDWVCMLADIYGNDFVRRLGAQEIRWAPSAVPGTQMLAAGEAACLAPNMRQTSNQVIDKGAPLVDIDPLPTVGHESQITVSTKAPHPNGARLLVDFILSREGQEAYCKNVCASPRWNDIPGALKLPAEYRRANIPDALRRAPEMLSLLGLK</sequence>
<dbReference type="Pfam" id="PF13531">
    <property type="entry name" value="SBP_bac_11"/>
    <property type="match status" value="1"/>
</dbReference>
<dbReference type="InterPro" id="IPR006311">
    <property type="entry name" value="TAT_signal"/>
</dbReference>
<evidence type="ECO:0000313" key="2">
    <source>
        <dbReference type="EMBL" id="MFC5357632.1"/>
    </source>
</evidence>
<dbReference type="Gene3D" id="3.40.190.10">
    <property type="entry name" value="Periplasmic binding protein-like II"/>
    <property type="match status" value="2"/>
</dbReference>
<gene>
    <name evidence="2" type="ORF">ACFPMG_21710</name>
</gene>
<dbReference type="SUPFAM" id="SSF53850">
    <property type="entry name" value="Periplasmic binding protein-like II"/>
    <property type="match status" value="1"/>
</dbReference>
<evidence type="ECO:0000313" key="3">
    <source>
        <dbReference type="Proteomes" id="UP001596166"/>
    </source>
</evidence>
<comment type="caution">
    <text evidence="2">The sequence shown here is derived from an EMBL/GenBank/DDBJ whole genome shotgun (WGS) entry which is preliminary data.</text>
</comment>
<dbReference type="PROSITE" id="PS51318">
    <property type="entry name" value="TAT"/>
    <property type="match status" value="1"/>
</dbReference>
<evidence type="ECO:0000256" key="1">
    <source>
        <dbReference type="ARBA" id="ARBA00022729"/>
    </source>
</evidence>
<name>A0ABW0GBU5_9PROT</name>
<proteinExistence type="predicted"/>
<dbReference type="PANTHER" id="PTHR30006">
    <property type="entry name" value="THIAMINE-BINDING PERIPLASMIC PROTEIN-RELATED"/>
    <property type="match status" value="1"/>
</dbReference>
<dbReference type="RefSeq" id="WP_376997275.1">
    <property type="nucleotide sequence ID" value="NZ_JBHSLC010000049.1"/>
</dbReference>
<keyword evidence="1" id="KW-0732">Signal</keyword>
<dbReference type="Proteomes" id="UP001596166">
    <property type="component" value="Unassembled WGS sequence"/>
</dbReference>
<dbReference type="EMBL" id="JBHSLC010000049">
    <property type="protein sequence ID" value="MFC5357632.1"/>
    <property type="molecule type" value="Genomic_DNA"/>
</dbReference>
<organism evidence="2 3">
    <name type="scientific">Azospirillum himalayense</name>
    <dbReference type="NCBI Taxonomy" id="654847"/>
    <lineage>
        <taxon>Bacteria</taxon>
        <taxon>Pseudomonadati</taxon>
        <taxon>Pseudomonadota</taxon>
        <taxon>Alphaproteobacteria</taxon>
        <taxon>Rhodospirillales</taxon>
        <taxon>Azospirillaceae</taxon>
        <taxon>Azospirillum</taxon>
    </lineage>
</organism>